<keyword evidence="3" id="KW-1185">Reference proteome</keyword>
<reference evidence="2 3" key="1">
    <citation type="journal article" date="2019" name="Commun. Biol.">
        <title>The bagworm genome reveals a unique fibroin gene that provides high tensile strength.</title>
        <authorList>
            <person name="Kono N."/>
            <person name="Nakamura H."/>
            <person name="Ohtoshi R."/>
            <person name="Tomita M."/>
            <person name="Numata K."/>
            <person name="Arakawa K."/>
        </authorList>
    </citation>
    <scope>NUCLEOTIDE SEQUENCE [LARGE SCALE GENOMIC DNA]</scope>
</reference>
<comment type="caution">
    <text evidence="2">The sequence shown here is derived from an EMBL/GenBank/DDBJ whole genome shotgun (WGS) entry which is preliminary data.</text>
</comment>
<feature type="region of interest" description="Disordered" evidence="1">
    <location>
        <begin position="28"/>
        <end position="66"/>
    </location>
</feature>
<evidence type="ECO:0000313" key="2">
    <source>
        <dbReference type="EMBL" id="GBP18079.1"/>
    </source>
</evidence>
<proteinExistence type="predicted"/>
<gene>
    <name evidence="2" type="ORF">EVAR_12857_1</name>
</gene>
<organism evidence="2 3">
    <name type="scientific">Eumeta variegata</name>
    <name type="common">Bagworm moth</name>
    <name type="synonym">Eumeta japonica</name>
    <dbReference type="NCBI Taxonomy" id="151549"/>
    <lineage>
        <taxon>Eukaryota</taxon>
        <taxon>Metazoa</taxon>
        <taxon>Ecdysozoa</taxon>
        <taxon>Arthropoda</taxon>
        <taxon>Hexapoda</taxon>
        <taxon>Insecta</taxon>
        <taxon>Pterygota</taxon>
        <taxon>Neoptera</taxon>
        <taxon>Endopterygota</taxon>
        <taxon>Lepidoptera</taxon>
        <taxon>Glossata</taxon>
        <taxon>Ditrysia</taxon>
        <taxon>Tineoidea</taxon>
        <taxon>Psychidae</taxon>
        <taxon>Oiketicinae</taxon>
        <taxon>Eumeta</taxon>
    </lineage>
</organism>
<evidence type="ECO:0000256" key="1">
    <source>
        <dbReference type="SAM" id="MobiDB-lite"/>
    </source>
</evidence>
<feature type="compositionally biased region" description="Basic and acidic residues" evidence="1">
    <location>
        <begin position="38"/>
        <end position="49"/>
    </location>
</feature>
<name>A0A4C1TVN7_EUMVA</name>
<accession>A0A4C1TVN7</accession>
<evidence type="ECO:0000313" key="3">
    <source>
        <dbReference type="Proteomes" id="UP000299102"/>
    </source>
</evidence>
<dbReference type="Proteomes" id="UP000299102">
    <property type="component" value="Unassembled WGS sequence"/>
</dbReference>
<protein>
    <submittedName>
        <fullName evidence="2">Uncharacterized protein</fullName>
    </submittedName>
</protein>
<sequence>MYVQTDATDLDIYSGTVNQSAVFFPPRQTMHQSINKTDITESNRDEATPRTRAPTVTNRGAAAPSAPARPNYVPVFIFVSLEI</sequence>
<dbReference type="EMBL" id="BGZK01000093">
    <property type="protein sequence ID" value="GBP18079.1"/>
    <property type="molecule type" value="Genomic_DNA"/>
</dbReference>
<dbReference type="AlphaFoldDB" id="A0A4C1TVN7"/>